<dbReference type="PANTHER" id="PTHR13847">
    <property type="entry name" value="SARCOSINE DEHYDROGENASE-RELATED"/>
    <property type="match status" value="1"/>
</dbReference>
<dbReference type="Gene3D" id="3.50.50.60">
    <property type="entry name" value="FAD/NAD(P)-binding domain"/>
    <property type="match status" value="2"/>
</dbReference>
<dbReference type="AlphaFoldDB" id="A0A318T4F6"/>
<dbReference type="GO" id="GO:0005886">
    <property type="term" value="C:plasma membrane"/>
    <property type="evidence" value="ECO:0007669"/>
    <property type="project" value="TreeGrafter"/>
</dbReference>
<dbReference type="InterPro" id="IPR006076">
    <property type="entry name" value="FAD-dep_OxRdtase"/>
</dbReference>
<dbReference type="EMBL" id="QJTE01000006">
    <property type="protein sequence ID" value="PYE81408.1"/>
    <property type="molecule type" value="Genomic_DNA"/>
</dbReference>
<dbReference type="SUPFAM" id="SSF51905">
    <property type="entry name" value="FAD/NAD(P)-binding domain"/>
    <property type="match status" value="1"/>
</dbReference>
<gene>
    <name evidence="4" type="ORF">DFP88_10687</name>
</gene>
<dbReference type="Proteomes" id="UP000248311">
    <property type="component" value="Unassembled WGS sequence"/>
</dbReference>
<dbReference type="InterPro" id="IPR036188">
    <property type="entry name" value="FAD/NAD-bd_sf"/>
</dbReference>
<keyword evidence="5" id="KW-1185">Reference proteome</keyword>
<accession>A0A318T4F6</accession>
<protein>
    <submittedName>
        <fullName evidence="4">Glycine/D-amino acid oxidase-like deaminating enzyme</fullName>
    </submittedName>
</protein>
<dbReference type="PANTHER" id="PTHR13847:SF280">
    <property type="entry name" value="D-AMINO ACID DEHYDROGENASE"/>
    <property type="match status" value="1"/>
</dbReference>
<comment type="similarity">
    <text evidence="1">Belongs to the DadA oxidoreductase family.</text>
</comment>
<comment type="caution">
    <text evidence="4">The sequence shown here is derived from an EMBL/GenBank/DDBJ whole genome shotgun (WGS) entry which is preliminary data.</text>
</comment>
<dbReference type="OrthoDB" id="9787190at2"/>
<evidence type="ECO:0000256" key="2">
    <source>
        <dbReference type="ARBA" id="ARBA00023002"/>
    </source>
</evidence>
<dbReference type="GO" id="GO:0008718">
    <property type="term" value="F:D-amino-acid dehydrogenase activity"/>
    <property type="evidence" value="ECO:0007669"/>
    <property type="project" value="TreeGrafter"/>
</dbReference>
<dbReference type="GO" id="GO:0005737">
    <property type="term" value="C:cytoplasm"/>
    <property type="evidence" value="ECO:0007669"/>
    <property type="project" value="TreeGrafter"/>
</dbReference>
<feature type="domain" description="FAD dependent oxidoreductase" evidence="3">
    <location>
        <begin position="22"/>
        <end position="414"/>
    </location>
</feature>
<organism evidence="4 5">
    <name type="scientific">Pseudoroseicyclus aestuarii</name>
    <dbReference type="NCBI Taxonomy" id="1795041"/>
    <lineage>
        <taxon>Bacteria</taxon>
        <taxon>Pseudomonadati</taxon>
        <taxon>Pseudomonadota</taxon>
        <taxon>Alphaproteobacteria</taxon>
        <taxon>Rhodobacterales</taxon>
        <taxon>Paracoccaceae</taxon>
        <taxon>Pseudoroseicyclus</taxon>
    </lineage>
</organism>
<keyword evidence="2" id="KW-0560">Oxidoreductase</keyword>
<reference evidence="4 5" key="1">
    <citation type="submission" date="2018-06" db="EMBL/GenBank/DDBJ databases">
        <title>Genomic Encyclopedia of Type Strains, Phase III (KMG-III): the genomes of soil and plant-associated and newly described type strains.</title>
        <authorList>
            <person name="Whitman W."/>
        </authorList>
    </citation>
    <scope>NUCLEOTIDE SEQUENCE [LARGE SCALE GENOMIC DNA]</scope>
    <source>
        <strain evidence="4 5">CECT 9025</strain>
    </source>
</reference>
<dbReference type="Gene3D" id="3.30.9.10">
    <property type="entry name" value="D-Amino Acid Oxidase, subunit A, domain 2"/>
    <property type="match status" value="2"/>
</dbReference>
<proteinExistence type="inferred from homology"/>
<name>A0A318T4F6_9RHOB</name>
<evidence type="ECO:0000313" key="4">
    <source>
        <dbReference type="EMBL" id="PYE81408.1"/>
    </source>
</evidence>
<dbReference type="GO" id="GO:0055130">
    <property type="term" value="P:D-alanine catabolic process"/>
    <property type="evidence" value="ECO:0007669"/>
    <property type="project" value="TreeGrafter"/>
</dbReference>
<evidence type="ECO:0000259" key="3">
    <source>
        <dbReference type="Pfam" id="PF01266"/>
    </source>
</evidence>
<evidence type="ECO:0000256" key="1">
    <source>
        <dbReference type="ARBA" id="ARBA00009410"/>
    </source>
</evidence>
<dbReference type="RefSeq" id="WP_110815421.1">
    <property type="nucleotide sequence ID" value="NZ_QJTE01000006.1"/>
</dbReference>
<dbReference type="Pfam" id="PF01266">
    <property type="entry name" value="DAO"/>
    <property type="match status" value="1"/>
</dbReference>
<evidence type="ECO:0000313" key="5">
    <source>
        <dbReference type="Proteomes" id="UP000248311"/>
    </source>
</evidence>
<sequence>MKTGIPALEPVEDAGALPPRADVVVIGGGIIGCVAAWELAQRGLSVVLCEKGRIGAEQSSRNWGFVRQMGRDAAEMPLAIESLRIWRGLAEQGIETGFREAGTAWLARTEAEAAGYDKAEALARAHDLPVRVLRGSEVSEVLPGAAPGFARGLWLPSDGRAEPALAAPAFARAAQRQGAVIVQTCAVRGVETAAGRLSAVVTERGVIACEAAVLAGGAWSRLFLRNAAIRFPQLKLLATVARIETAAQLGAASVAAGPVALRPRLDGGYSLARRAWNVVPLVPDSFAFFRDFAPMLGREWRDLKLRVNGASWQEARMPRSWALDAASPFERMRVLDPAPHQPYLRAALKELARAVPAAADARITHGWAGVIDATPDGVPAIGPLAGLPGMTLASGFSGHGFGIGPGAGRLAADLVTGAAPLVDPAPFAPARLGL</sequence>
<dbReference type="PROSITE" id="PS51257">
    <property type="entry name" value="PROKAR_LIPOPROTEIN"/>
    <property type="match status" value="1"/>
</dbReference>